<evidence type="ECO:0000313" key="2">
    <source>
        <dbReference type="EMBL" id="EDW30027.1"/>
    </source>
</evidence>
<dbReference type="STRING" id="7234.B4H150"/>
<dbReference type="eggNOG" id="KOG4849">
    <property type="taxonomic scope" value="Eukaryota"/>
</dbReference>
<feature type="compositionally biased region" description="Basic and acidic residues" evidence="1">
    <location>
        <begin position="133"/>
        <end position="169"/>
    </location>
</feature>
<keyword evidence="3" id="KW-1185">Reference proteome</keyword>
<protein>
    <submittedName>
        <fullName evidence="2">GL22551</fullName>
    </submittedName>
</protein>
<dbReference type="EMBL" id="CH479202">
    <property type="protein sequence ID" value="EDW30027.1"/>
    <property type="molecule type" value="Genomic_DNA"/>
</dbReference>
<proteinExistence type="predicted"/>
<dbReference type="Proteomes" id="UP000008744">
    <property type="component" value="Unassembled WGS sequence"/>
</dbReference>
<feature type="compositionally biased region" description="Low complexity" evidence="1">
    <location>
        <begin position="177"/>
        <end position="189"/>
    </location>
</feature>
<name>B4H150_DROPE</name>
<feature type="region of interest" description="Disordered" evidence="1">
    <location>
        <begin position="123"/>
        <end position="231"/>
    </location>
</feature>
<gene>
    <name evidence="2" type="primary">Dper\GL22551</name>
    <name evidence="2" type="ORF">Dper_GL22551</name>
</gene>
<dbReference type="AlphaFoldDB" id="B4H150"/>
<sequence length="231" mass="27184">PVVTYPSKQALTQFESLQKTRPVPPPQQNGPPPRSSLRPIWVAVPMPPTSRWPLKGGPPGASRPRGMNPIMAPGPVPPPSICRKSLRWDPTPDRRECSPQCIRREVSWVINSHHPDIHQHRANGQVRGLAGHDQVHQTDHRNDQCYRERSRSRERERQAQDHYRDESRSARPRKSPEPVVAEAAEAPSSKRYYEDRERYRSSDRERRDRDRDRDRERERDRDRREEHRSRH</sequence>
<accession>B4H150</accession>
<feature type="compositionally biased region" description="Basic and acidic residues" evidence="1">
    <location>
        <begin position="86"/>
        <end position="97"/>
    </location>
</feature>
<evidence type="ECO:0000256" key="1">
    <source>
        <dbReference type="SAM" id="MobiDB-lite"/>
    </source>
</evidence>
<organism evidence="3">
    <name type="scientific">Drosophila persimilis</name>
    <name type="common">Fruit fly</name>
    <dbReference type="NCBI Taxonomy" id="7234"/>
    <lineage>
        <taxon>Eukaryota</taxon>
        <taxon>Metazoa</taxon>
        <taxon>Ecdysozoa</taxon>
        <taxon>Arthropoda</taxon>
        <taxon>Hexapoda</taxon>
        <taxon>Insecta</taxon>
        <taxon>Pterygota</taxon>
        <taxon>Neoptera</taxon>
        <taxon>Endopterygota</taxon>
        <taxon>Diptera</taxon>
        <taxon>Brachycera</taxon>
        <taxon>Muscomorpha</taxon>
        <taxon>Ephydroidea</taxon>
        <taxon>Drosophilidae</taxon>
        <taxon>Drosophila</taxon>
        <taxon>Sophophora</taxon>
    </lineage>
</organism>
<reference evidence="2 3" key="1">
    <citation type="journal article" date="2007" name="Nature">
        <title>Evolution of genes and genomes on the Drosophila phylogeny.</title>
        <authorList>
            <consortium name="Drosophila 12 Genomes Consortium"/>
            <person name="Clark A.G."/>
            <person name="Eisen M.B."/>
            <person name="Smith D.R."/>
            <person name="Bergman C.M."/>
            <person name="Oliver B."/>
            <person name="Markow T.A."/>
            <person name="Kaufman T.C."/>
            <person name="Kellis M."/>
            <person name="Gelbart W."/>
            <person name="Iyer V.N."/>
            <person name="Pollard D.A."/>
            <person name="Sackton T.B."/>
            <person name="Larracuente A.M."/>
            <person name="Singh N.D."/>
            <person name="Abad J.P."/>
            <person name="Abt D.N."/>
            <person name="Adryan B."/>
            <person name="Aguade M."/>
            <person name="Akashi H."/>
            <person name="Anderson W.W."/>
            <person name="Aquadro C.F."/>
            <person name="Ardell D.H."/>
            <person name="Arguello R."/>
            <person name="Artieri C.G."/>
            <person name="Barbash D.A."/>
            <person name="Barker D."/>
            <person name="Barsanti P."/>
            <person name="Batterham P."/>
            <person name="Batzoglou S."/>
            <person name="Begun D."/>
            <person name="Bhutkar A."/>
            <person name="Blanco E."/>
            <person name="Bosak S.A."/>
            <person name="Bradley R.K."/>
            <person name="Brand A.D."/>
            <person name="Brent M.R."/>
            <person name="Brooks A.N."/>
            <person name="Brown R.H."/>
            <person name="Butlin R.K."/>
            <person name="Caggese C."/>
            <person name="Calvi B.R."/>
            <person name="Bernardo de Carvalho A."/>
            <person name="Caspi A."/>
            <person name="Castrezana S."/>
            <person name="Celniker S.E."/>
            <person name="Chang J.L."/>
            <person name="Chapple C."/>
            <person name="Chatterji S."/>
            <person name="Chinwalla A."/>
            <person name="Civetta A."/>
            <person name="Clifton S.W."/>
            <person name="Comeron J.M."/>
            <person name="Costello J.C."/>
            <person name="Coyne J.A."/>
            <person name="Daub J."/>
            <person name="David R.G."/>
            <person name="Delcher A.L."/>
            <person name="Delehaunty K."/>
            <person name="Do C.B."/>
            <person name="Ebling H."/>
            <person name="Edwards K."/>
            <person name="Eickbush T."/>
            <person name="Evans J.D."/>
            <person name="Filipski A."/>
            <person name="Findeiss S."/>
            <person name="Freyhult E."/>
            <person name="Fulton L."/>
            <person name="Fulton R."/>
            <person name="Garcia A.C."/>
            <person name="Gardiner A."/>
            <person name="Garfield D.A."/>
            <person name="Garvin B.E."/>
            <person name="Gibson G."/>
            <person name="Gilbert D."/>
            <person name="Gnerre S."/>
            <person name="Godfrey J."/>
            <person name="Good R."/>
            <person name="Gotea V."/>
            <person name="Gravely B."/>
            <person name="Greenberg A.J."/>
            <person name="Griffiths-Jones S."/>
            <person name="Gross S."/>
            <person name="Guigo R."/>
            <person name="Gustafson E.A."/>
            <person name="Haerty W."/>
            <person name="Hahn M.W."/>
            <person name="Halligan D.L."/>
            <person name="Halpern A.L."/>
            <person name="Halter G.M."/>
            <person name="Han M.V."/>
            <person name="Heger A."/>
            <person name="Hillier L."/>
            <person name="Hinrichs A.S."/>
            <person name="Holmes I."/>
            <person name="Hoskins R.A."/>
            <person name="Hubisz M.J."/>
            <person name="Hultmark D."/>
            <person name="Huntley M.A."/>
            <person name="Jaffe D.B."/>
            <person name="Jagadeeshan S."/>
            <person name="Jeck W.R."/>
            <person name="Johnson J."/>
            <person name="Jones C.D."/>
            <person name="Jordan W.C."/>
            <person name="Karpen G.H."/>
            <person name="Kataoka E."/>
            <person name="Keightley P.D."/>
            <person name="Kheradpour P."/>
            <person name="Kirkness E.F."/>
            <person name="Koerich L.B."/>
            <person name="Kristiansen K."/>
            <person name="Kudrna D."/>
            <person name="Kulathinal R.J."/>
            <person name="Kumar S."/>
            <person name="Kwok R."/>
            <person name="Lander E."/>
            <person name="Langley C.H."/>
            <person name="Lapoint R."/>
            <person name="Lazzaro B.P."/>
            <person name="Lee S.J."/>
            <person name="Levesque L."/>
            <person name="Li R."/>
            <person name="Lin C.F."/>
            <person name="Lin M.F."/>
            <person name="Lindblad-Toh K."/>
            <person name="Llopart A."/>
            <person name="Long M."/>
            <person name="Low L."/>
            <person name="Lozovsky E."/>
            <person name="Lu J."/>
            <person name="Luo M."/>
            <person name="Machado C.A."/>
            <person name="Makalowski W."/>
            <person name="Marzo M."/>
            <person name="Matsuda M."/>
            <person name="Matzkin L."/>
            <person name="McAllister B."/>
            <person name="McBride C.S."/>
            <person name="McKernan B."/>
            <person name="McKernan K."/>
            <person name="Mendez-Lago M."/>
            <person name="Minx P."/>
            <person name="Mollenhauer M.U."/>
            <person name="Montooth K."/>
            <person name="Mount S.M."/>
            <person name="Mu X."/>
            <person name="Myers E."/>
            <person name="Negre B."/>
            <person name="Newfeld S."/>
            <person name="Nielsen R."/>
            <person name="Noor M.A."/>
            <person name="O'Grady P."/>
            <person name="Pachter L."/>
            <person name="Papaceit M."/>
            <person name="Parisi M.J."/>
            <person name="Parisi M."/>
            <person name="Parts L."/>
            <person name="Pedersen J.S."/>
            <person name="Pesole G."/>
            <person name="Phillippy A.M."/>
            <person name="Ponting C.P."/>
            <person name="Pop M."/>
            <person name="Porcelli D."/>
            <person name="Powell J.R."/>
            <person name="Prohaska S."/>
            <person name="Pruitt K."/>
            <person name="Puig M."/>
            <person name="Quesneville H."/>
            <person name="Ram K.R."/>
            <person name="Rand D."/>
            <person name="Rasmussen M.D."/>
            <person name="Reed L.K."/>
            <person name="Reenan R."/>
            <person name="Reily A."/>
            <person name="Remington K.A."/>
            <person name="Rieger T.T."/>
            <person name="Ritchie M.G."/>
            <person name="Robin C."/>
            <person name="Rogers Y.H."/>
            <person name="Rohde C."/>
            <person name="Rozas J."/>
            <person name="Rubenfield M.J."/>
            <person name="Ruiz A."/>
            <person name="Russo S."/>
            <person name="Salzberg S.L."/>
            <person name="Sanchez-Gracia A."/>
            <person name="Saranga D.J."/>
            <person name="Sato H."/>
            <person name="Schaeffer S.W."/>
            <person name="Schatz M.C."/>
            <person name="Schlenke T."/>
            <person name="Schwartz R."/>
            <person name="Segarra C."/>
            <person name="Singh R.S."/>
            <person name="Sirot L."/>
            <person name="Sirota M."/>
            <person name="Sisneros N.B."/>
            <person name="Smith C.D."/>
            <person name="Smith T.F."/>
            <person name="Spieth J."/>
            <person name="Stage D.E."/>
            <person name="Stark A."/>
            <person name="Stephan W."/>
            <person name="Strausberg R.L."/>
            <person name="Strempel S."/>
            <person name="Sturgill D."/>
            <person name="Sutton G."/>
            <person name="Sutton G.G."/>
            <person name="Tao W."/>
            <person name="Teichmann S."/>
            <person name="Tobari Y.N."/>
            <person name="Tomimura Y."/>
            <person name="Tsolas J.M."/>
            <person name="Valente V.L."/>
            <person name="Venter E."/>
            <person name="Venter J.C."/>
            <person name="Vicario S."/>
            <person name="Vieira F.G."/>
            <person name="Vilella A.J."/>
            <person name="Villasante A."/>
            <person name="Walenz B."/>
            <person name="Wang J."/>
            <person name="Wasserman M."/>
            <person name="Watts T."/>
            <person name="Wilson D."/>
            <person name="Wilson R.K."/>
            <person name="Wing R.A."/>
            <person name="Wolfner M.F."/>
            <person name="Wong A."/>
            <person name="Wong G.K."/>
            <person name="Wu C.I."/>
            <person name="Wu G."/>
            <person name="Yamamoto D."/>
            <person name="Yang H.P."/>
            <person name="Yang S.P."/>
            <person name="Yorke J.A."/>
            <person name="Yoshida K."/>
            <person name="Zdobnov E."/>
            <person name="Zhang P."/>
            <person name="Zhang Y."/>
            <person name="Zimin A.V."/>
            <person name="Baldwin J."/>
            <person name="Abdouelleil A."/>
            <person name="Abdulkadir J."/>
            <person name="Abebe A."/>
            <person name="Abera B."/>
            <person name="Abreu J."/>
            <person name="Acer S.C."/>
            <person name="Aftuck L."/>
            <person name="Alexander A."/>
            <person name="An P."/>
            <person name="Anderson E."/>
            <person name="Anderson S."/>
            <person name="Arachi H."/>
            <person name="Azer M."/>
            <person name="Bachantsang P."/>
            <person name="Barry A."/>
            <person name="Bayul T."/>
            <person name="Berlin A."/>
            <person name="Bessette D."/>
            <person name="Bloom T."/>
            <person name="Blye J."/>
            <person name="Boguslavskiy L."/>
            <person name="Bonnet C."/>
            <person name="Boukhgalter B."/>
            <person name="Bourzgui I."/>
            <person name="Brown A."/>
            <person name="Cahill P."/>
            <person name="Channer S."/>
            <person name="Cheshatsang Y."/>
            <person name="Chuda L."/>
            <person name="Citroen M."/>
            <person name="Collymore A."/>
            <person name="Cooke P."/>
            <person name="Costello M."/>
            <person name="D'Aco K."/>
            <person name="Daza R."/>
            <person name="De Haan G."/>
            <person name="DeGray S."/>
            <person name="DeMaso C."/>
            <person name="Dhargay N."/>
            <person name="Dooley K."/>
            <person name="Dooley E."/>
            <person name="Doricent M."/>
            <person name="Dorje P."/>
            <person name="Dorjee K."/>
            <person name="Dupes A."/>
            <person name="Elong R."/>
            <person name="Falk J."/>
            <person name="Farina A."/>
            <person name="Faro S."/>
            <person name="Ferguson D."/>
            <person name="Fisher S."/>
            <person name="Foley C.D."/>
            <person name="Franke A."/>
            <person name="Friedrich D."/>
            <person name="Gadbois L."/>
            <person name="Gearin G."/>
            <person name="Gearin C.R."/>
            <person name="Giannoukos G."/>
            <person name="Goode T."/>
            <person name="Graham J."/>
            <person name="Grandbois E."/>
            <person name="Grewal S."/>
            <person name="Gyaltsen K."/>
            <person name="Hafez N."/>
            <person name="Hagos B."/>
            <person name="Hall J."/>
            <person name="Henson C."/>
            <person name="Hollinger A."/>
            <person name="Honan T."/>
            <person name="Huard M.D."/>
            <person name="Hughes L."/>
            <person name="Hurhula B."/>
            <person name="Husby M.E."/>
            <person name="Kamat A."/>
            <person name="Kanga B."/>
            <person name="Kashin S."/>
            <person name="Khazanovich D."/>
            <person name="Kisner P."/>
            <person name="Lance K."/>
            <person name="Lara M."/>
            <person name="Lee W."/>
            <person name="Lennon N."/>
            <person name="Letendre F."/>
            <person name="LeVine R."/>
            <person name="Lipovsky A."/>
            <person name="Liu X."/>
            <person name="Liu J."/>
            <person name="Liu S."/>
            <person name="Lokyitsang T."/>
            <person name="Lokyitsang Y."/>
            <person name="Lubonja R."/>
            <person name="Lui A."/>
            <person name="MacDonald P."/>
            <person name="Magnisalis V."/>
            <person name="Maru K."/>
            <person name="Matthews C."/>
            <person name="McCusker W."/>
            <person name="McDonough S."/>
            <person name="Mehta T."/>
            <person name="Meldrim J."/>
            <person name="Meneus L."/>
            <person name="Mihai O."/>
            <person name="Mihalev A."/>
            <person name="Mihova T."/>
            <person name="Mittelman R."/>
            <person name="Mlenga V."/>
            <person name="Montmayeur A."/>
            <person name="Mulrain L."/>
            <person name="Navidi A."/>
            <person name="Naylor J."/>
            <person name="Negash T."/>
            <person name="Nguyen T."/>
            <person name="Nguyen N."/>
            <person name="Nicol R."/>
            <person name="Norbu C."/>
            <person name="Norbu N."/>
            <person name="Novod N."/>
            <person name="O'Neill B."/>
            <person name="Osman S."/>
            <person name="Markiewicz E."/>
            <person name="Oyono O.L."/>
            <person name="Patti C."/>
            <person name="Phunkhang P."/>
            <person name="Pierre F."/>
            <person name="Priest M."/>
            <person name="Raghuraman S."/>
            <person name="Rege F."/>
            <person name="Reyes R."/>
            <person name="Rise C."/>
            <person name="Rogov P."/>
            <person name="Ross K."/>
            <person name="Ryan E."/>
            <person name="Settipalli S."/>
            <person name="Shea T."/>
            <person name="Sherpa N."/>
            <person name="Shi L."/>
            <person name="Shih D."/>
            <person name="Sparrow T."/>
            <person name="Spaulding J."/>
            <person name="Stalker J."/>
            <person name="Stange-Thomann N."/>
            <person name="Stavropoulos S."/>
            <person name="Stone C."/>
            <person name="Strader C."/>
            <person name="Tesfaye S."/>
            <person name="Thomson T."/>
            <person name="Thoulutsang Y."/>
            <person name="Thoulutsang D."/>
            <person name="Topham K."/>
            <person name="Topping I."/>
            <person name="Tsamla T."/>
            <person name="Vassiliev H."/>
            <person name="Vo A."/>
            <person name="Wangchuk T."/>
            <person name="Wangdi T."/>
            <person name="Weiand M."/>
            <person name="Wilkinson J."/>
            <person name="Wilson A."/>
            <person name="Yadav S."/>
            <person name="Young G."/>
            <person name="Yu Q."/>
            <person name="Zembek L."/>
            <person name="Zhong D."/>
            <person name="Zimmer A."/>
            <person name="Zwirko Z."/>
            <person name="Jaffe D.B."/>
            <person name="Alvarez P."/>
            <person name="Brockman W."/>
            <person name="Butler J."/>
            <person name="Chin C."/>
            <person name="Gnerre S."/>
            <person name="Grabherr M."/>
            <person name="Kleber M."/>
            <person name="Mauceli E."/>
            <person name="MacCallum I."/>
        </authorList>
    </citation>
    <scope>NUCLEOTIDE SEQUENCE [LARGE SCALE GENOMIC DNA]</scope>
    <source>
        <strain evidence="3">MSH-3 / Tucson 14011-0111.49</strain>
    </source>
</reference>
<feature type="non-terminal residue" evidence="2">
    <location>
        <position position="1"/>
    </location>
</feature>
<feature type="region of interest" description="Disordered" evidence="1">
    <location>
        <begin position="1"/>
        <end position="97"/>
    </location>
</feature>
<dbReference type="HOGENOM" id="CLU_1202423_0_0_1"/>
<evidence type="ECO:0000313" key="3">
    <source>
        <dbReference type="Proteomes" id="UP000008744"/>
    </source>
</evidence>
<feature type="compositionally biased region" description="Polar residues" evidence="1">
    <location>
        <begin position="1"/>
        <end position="19"/>
    </location>
</feature>
<feature type="compositionally biased region" description="Basic and acidic residues" evidence="1">
    <location>
        <begin position="191"/>
        <end position="231"/>
    </location>
</feature>
<feature type="compositionally biased region" description="Pro residues" evidence="1">
    <location>
        <begin position="22"/>
        <end position="34"/>
    </location>
</feature>